<dbReference type="PANTHER" id="PTHR45982:SF5">
    <property type="entry name" value="RCC DOMAIN-CONTAINING PROTEIN ATS1"/>
    <property type="match status" value="1"/>
</dbReference>
<reference evidence="4" key="1">
    <citation type="submission" date="2015-07" db="EMBL/GenBank/DDBJ databases">
        <authorList>
            <person name="Teixeira M.M."/>
            <person name="Souza R.C."/>
            <person name="Almeida L.G."/>
            <person name="Vicente V.A."/>
            <person name="de Hoog S."/>
            <person name="Bocca A.L."/>
            <person name="de Almeida S.R."/>
            <person name="Vasconcelos A.T."/>
            <person name="Felipe M.S."/>
        </authorList>
    </citation>
    <scope>NUCLEOTIDE SEQUENCE [LARGE SCALE GENOMIC DNA]</scope>
    <source>
        <strain evidence="4">KSF</strain>
    </source>
</reference>
<proteinExistence type="predicted"/>
<dbReference type="GO" id="GO:0005085">
    <property type="term" value="F:guanyl-nucleotide exchange factor activity"/>
    <property type="evidence" value="ECO:0007669"/>
    <property type="project" value="TreeGrafter"/>
</dbReference>
<comment type="caution">
    <text evidence="3">The sequence shown here is derived from an EMBL/GenBank/DDBJ whole genome shotgun (WGS) entry which is preliminary data.</text>
</comment>
<dbReference type="AlphaFoldDB" id="A0A1C1CR89"/>
<dbReference type="EMBL" id="LGRB01000009">
    <property type="protein sequence ID" value="OCT51024.1"/>
    <property type="molecule type" value="Genomic_DNA"/>
</dbReference>
<evidence type="ECO:0000313" key="4">
    <source>
        <dbReference type="Proteomes" id="UP000094526"/>
    </source>
</evidence>
<accession>A0A1C1CR89</accession>
<dbReference type="Pfam" id="PF13540">
    <property type="entry name" value="RCC1_2"/>
    <property type="match status" value="2"/>
</dbReference>
<evidence type="ECO:0000256" key="1">
    <source>
        <dbReference type="PROSITE-ProRule" id="PRU00235"/>
    </source>
</evidence>
<evidence type="ECO:0000256" key="2">
    <source>
        <dbReference type="SAM" id="MobiDB-lite"/>
    </source>
</evidence>
<evidence type="ECO:0000313" key="3">
    <source>
        <dbReference type="EMBL" id="OCT51024.1"/>
    </source>
</evidence>
<name>A0A1C1CR89_9EURO</name>
<organism evidence="3 4">
    <name type="scientific">Cladophialophora carrionii</name>
    <dbReference type="NCBI Taxonomy" id="86049"/>
    <lineage>
        <taxon>Eukaryota</taxon>
        <taxon>Fungi</taxon>
        <taxon>Dikarya</taxon>
        <taxon>Ascomycota</taxon>
        <taxon>Pezizomycotina</taxon>
        <taxon>Eurotiomycetes</taxon>
        <taxon>Chaetothyriomycetidae</taxon>
        <taxon>Chaetothyriales</taxon>
        <taxon>Herpotrichiellaceae</taxon>
        <taxon>Cladophialophora</taxon>
    </lineage>
</organism>
<keyword evidence="4" id="KW-1185">Reference proteome</keyword>
<gene>
    <name evidence="3" type="ORF">CLCR_08582</name>
</gene>
<dbReference type="GO" id="GO:0005737">
    <property type="term" value="C:cytoplasm"/>
    <property type="evidence" value="ECO:0007669"/>
    <property type="project" value="TreeGrafter"/>
</dbReference>
<feature type="repeat" description="RCC1" evidence="1">
    <location>
        <begin position="248"/>
        <end position="307"/>
    </location>
</feature>
<dbReference type="PRINTS" id="PR00633">
    <property type="entry name" value="RCCNDNSATION"/>
</dbReference>
<protein>
    <recommendedName>
        <fullName evidence="5">Alpha-tubulin suppressor protein Aats1</fullName>
    </recommendedName>
</protein>
<dbReference type="OrthoDB" id="5370059at2759"/>
<feature type="repeat" description="RCC1" evidence="1">
    <location>
        <begin position="351"/>
        <end position="388"/>
    </location>
</feature>
<dbReference type="VEuPathDB" id="FungiDB:G647_09661"/>
<dbReference type="SUPFAM" id="SSF50985">
    <property type="entry name" value="RCC1/BLIP-II"/>
    <property type="match status" value="1"/>
</dbReference>
<dbReference type="STRING" id="86049.A0A1C1CR89"/>
<dbReference type="PROSITE" id="PS50012">
    <property type="entry name" value="RCC1_3"/>
    <property type="match status" value="2"/>
</dbReference>
<dbReference type="InterPro" id="IPR000408">
    <property type="entry name" value="Reg_chr_condens"/>
</dbReference>
<dbReference type="Gene3D" id="2.130.10.30">
    <property type="entry name" value="Regulator of chromosome condensation 1/beta-lactamase-inhibitor protein II"/>
    <property type="match status" value="2"/>
</dbReference>
<dbReference type="InterPro" id="IPR009091">
    <property type="entry name" value="RCC1/BLIP-II"/>
</dbReference>
<dbReference type="PANTHER" id="PTHR45982">
    <property type="entry name" value="REGULATOR OF CHROMOSOME CONDENSATION"/>
    <property type="match status" value="1"/>
</dbReference>
<feature type="region of interest" description="Disordered" evidence="2">
    <location>
        <begin position="55"/>
        <end position="81"/>
    </location>
</feature>
<dbReference type="Proteomes" id="UP000094526">
    <property type="component" value="Unassembled WGS sequence"/>
</dbReference>
<dbReference type="InterPro" id="IPR051553">
    <property type="entry name" value="Ran_GTPase-activating"/>
</dbReference>
<dbReference type="VEuPathDB" id="FungiDB:CLCR_08582"/>
<evidence type="ECO:0008006" key="5">
    <source>
        <dbReference type="Google" id="ProtNLM"/>
    </source>
</evidence>
<sequence>MPAAAHSNTLSIYALGSNSSGQLGVGHAEDVSSIPQRCIFAVEDEAEIELEIELEVSDDQKAHGGGGRPPPRPTRRRDQDLDPSVVGDIRKIVAGGNRTVVLTNRGRVFIAGHVAGGLRSVRGEADDNIFREVTQGILEFCAREGEGEGEDHGEAITDVAACWDVSFAVVGGRVVVCWGDVGGTCSVSATTTSSSITPAATTSPTTSATRAQQMWTAFVINYTDAKDNVTIAAIEAGMAHVVVLLSNGQVYGWGTSRKGQLGEQFQREKILRHARRLDVEPDGRRILPFAPERVILGREYTVFLRRGEKLVIWGSMSGKRDAEWLFGQDDMAVSGWSSVHVLSPSGGSSSAVVESMGKNNHGQFAPADLPSIRTMAAGSEHCVALTVEGQVIAWGWGEHGNCGEQVDGKGNVVDRWNVIALPQLDQGTVVRDVAAGCATTFVICGADER</sequence>